<dbReference type="AlphaFoldDB" id="A0A1X0ZWR5"/>
<comment type="caution">
    <text evidence="1">The sequence shown here is derived from an EMBL/GenBank/DDBJ whole genome shotgun (WGS) entry which is preliminary data.</text>
</comment>
<evidence type="ECO:0000313" key="2">
    <source>
        <dbReference type="Proteomes" id="UP000193675"/>
    </source>
</evidence>
<proteinExistence type="predicted"/>
<dbReference type="EMBL" id="NBWC01000015">
    <property type="protein sequence ID" value="ORL64104.1"/>
    <property type="molecule type" value="Genomic_DNA"/>
</dbReference>
<dbReference type="RefSeq" id="WP_084856782.1">
    <property type="nucleotide sequence ID" value="NZ_NBWC01000015.1"/>
</dbReference>
<dbReference type="GO" id="GO:0003729">
    <property type="term" value="F:mRNA binding"/>
    <property type="evidence" value="ECO:0007669"/>
    <property type="project" value="InterPro"/>
</dbReference>
<dbReference type="Pfam" id="PF07927">
    <property type="entry name" value="HicA_toxin"/>
    <property type="match status" value="1"/>
</dbReference>
<protein>
    <submittedName>
        <fullName evidence="1">Pilus assembly protein HicB</fullName>
    </submittedName>
</protein>
<sequence>MNTHQRTTLSLIFSTPPPKTLEWSRLESLLVSLGARVIEGRGSRVRFELKGVVATFHRPHPDRHAKPYQICDARQFLEQVGVTP</sequence>
<organism evidence="1 2">
    <name type="scientific">Pseudomonas putida</name>
    <name type="common">Arthrobacter siderocapsulatus</name>
    <dbReference type="NCBI Taxonomy" id="303"/>
    <lineage>
        <taxon>Bacteria</taxon>
        <taxon>Pseudomonadati</taxon>
        <taxon>Pseudomonadota</taxon>
        <taxon>Gammaproteobacteria</taxon>
        <taxon>Pseudomonadales</taxon>
        <taxon>Pseudomonadaceae</taxon>
        <taxon>Pseudomonas</taxon>
    </lineage>
</organism>
<dbReference type="OrthoDB" id="73001at2"/>
<name>A0A1X0ZWR5_PSEPU</name>
<dbReference type="Proteomes" id="UP000193675">
    <property type="component" value="Unassembled WGS sequence"/>
</dbReference>
<accession>A0A1X0ZWR5</accession>
<reference evidence="1 2" key="1">
    <citation type="submission" date="2017-04" db="EMBL/GenBank/DDBJ databases">
        <title>Presence of VIM-2 positive Pseudomonas species in chickens and their surrounding environment.</title>
        <authorList>
            <person name="Zhang R."/>
        </authorList>
    </citation>
    <scope>NUCLEOTIDE SEQUENCE [LARGE SCALE GENOMIC DNA]</scope>
    <source>
        <strain evidence="1 2">DZ-C18</strain>
    </source>
</reference>
<evidence type="ECO:0000313" key="1">
    <source>
        <dbReference type="EMBL" id="ORL64104.1"/>
    </source>
</evidence>
<gene>
    <name evidence="1" type="ORF">B7H17_13505</name>
</gene>
<dbReference type="InterPro" id="IPR012933">
    <property type="entry name" value="HicA_mRNA_interferase"/>
</dbReference>